<dbReference type="PRINTS" id="PR00405">
    <property type="entry name" value="REVINTRACTNG"/>
</dbReference>
<dbReference type="SUPFAM" id="SSF57863">
    <property type="entry name" value="ArfGap/RecO-like zinc finger"/>
    <property type="match status" value="1"/>
</dbReference>
<evidence type="ECO:0000256" key="3">
    <source>
        <dbReference type="ARBA" id="ARBA00022771"/>
    </source>
</evidence>
<feature type="compositionally biased region" description="Low complexity" evidence="6">
    <location>
        <begin position="270"/>
        <end position="293"/>
    </location>
</feature>
<dbReference type="PANTHER" id="PTHR45705:SF14">
    <property type="entry name" value="ARF-GAP DOMAIN-CONTAINING PROTEIN"/>
    <property type="match status" value="1"/>
</dbReference>
<dbReference type="FunFam" id="1.10.220.150:FF:000009">
    <property type="entry name" value="stromal membrane-associated protein 1 isoform X1"/>
    <property type="match status" value="1"/>
</dbReference>
<evidence type="ECO:0000313" key="9">
    <source>
        <dbReference type="Proteomes" id="UP001233271"/>
    </source>
</evidence>
<sequence length="395" mass="42165">MSRQDKATTERNARILRDLVKQPDNKNCADCRKNDARWASWNLGVFVCIRCSGIHRAMGTHISKVKSIDLDIWTPEQMDKWGNTRANAYWERHLKAGHVPPDHKIESFIRSKYESRRWAMEGPPPADPSVLDGAGPSGTASPPAAHPAARPQAPAQARPTPTVSAPAPRQGGAHPLLSRQSRSQPTAAPAPAPLLNFLDDGPSGHASASKATSPPAAAPAARPAQPATTAAKAAAPTAAPQSNIFDLDFKAPSPPAQKQQSSKNDIMSLFSQPQQQQQQGNFFNQNQSSQFGSWNGGGTSTQPPTGQATAAPVPTWGGGFGDQAAWGASQQQAQQQQGWGQPPQAQQQPQQGWGQNTTASANTWGSDPWAQPAQPAQAQPTPKKDDRDPFANIWG</sequence>
<dbReference type="InterPro" id="IPR037278">
    <property type="entry name" value="ARFGAP/RecO"/>
</dbReference>
<keyword evidence="1" id="KW-0343">GTPase activation</keyword>
<proteinExistence type="predicted"/>
<feature type="compositionally biased region" description="Polar residues" evidence="6">
    <location>
        <begin position="356"/>
        <end position="365"/>
    </location>
</feature>
<feature type="compositionally biased region" description="Low complexity" evidence="6">
    <location>
        <begin position="137"/>
        <end position="161"/>
    </location>
</feature>
<feature type="domain" description="Arf-GAP" evidence="7">
    <location>
        <begin position="13"/>
        <end position="128"/>
    </location>
</feature>
<evidence type="ECO:0000256" key="6">
    <source>
        <dbReference type="SAM" id="MobiDB-lite"/>
    </source>
</evidence>
<feature type="compositionally biased region" description="Low complexity" evidence="6">
    <location>
        <begin position="206"/>
        <end position="242"/>
    </location>
</feature>
<dbReference type="GO" id="GO:0005737">
    <property type="term" value="C:cytoplasm"/>
    <property type="evidence" value="ECO:0007669"/>
    <property type="project" value="TreeGrafter"/>
</dbReference>
<accession>A0AA48IEQ8</accession>
<dbReference type="Pfam" id="PF01412">
    <property type="entry name" value="ArfGap"/>
    <property type="match status" value="1"/>
</dbReference>
<evidence type="ECO:0000256" key="4">
    <source>
        <dbReference type="ARBA" id="ARBA00022833"/>
    </source>
</evidence>
<dbReference type="GO" id="GO:0005096">
    <property type="term" value="F:GTPase activator activity"/>
    <property type="evidence" value="ECO:0007669"/>
    <property type="project" value="UniProtKB-KW"/>
</dbReference>
<dbReference type="InterPro" id="IPR038508">
    <property type="entry name" value="ArfGAP_dom_sf"/>
</dbReference>
<dbReference type="GO" id="GO:0008270">
    <property type="term" value="F:zinc ion binding"/>
    <property type="evidence" value="ECO:0007669"/>
    <property type="project" value="UniProtKB-KW"/>
</dbReference>
<evidence type="ECO:0000256" key="5">
    <source>
        <dbReference type="PROSITE-ProRule" id="PRU00288"/>
    </source>
</evidence>
<dbReference type="PROSITE" id="PS50115">
    <property type="entry name" value="ARFGAP"/>
    <property type="match status" value="1"/>
</dbReference>
<keyword evidence="9" id="KW-1185">Reference proteome</keyword>
<evidence type="ECO:0000313" key="8">
    <source>
        <dbReference type="EMBL" id="BEI89911.1"/>
    </source>
</evidence>
<feature type="region of interest" description="Disordered" evidence="6">
    <location>
        <begin position="119"/>
        <end position="395"/>
    </location>
</feature>
<protein>
    <recommendedName>
        <fullName evidence="7">Arf-GAP domain-containing protein</fullName>
    </recommendedName>
</protein>
<dbReference type="AlphaFoldDB" id="A0AA48IEQ8"/>
<gene>
    <name evidence="8" type="primary">AGE2</name>
    <name evidence="8" type="ORF">CcaverHIS019_0212730</name>
</gene>
<dbReference type="SMART" id="SM00105">
    <property type="entry name" value="ArfGap"/>
    <property type="match status" value="1"/>
</dbReference>
<organism evidence="8 9">
    <name type="scientific">Cutaneotrichosporon cavernicola</name>
    <dbReference type="NCBI Taxonomy" id="279322"/>
    <lineage>
        <taxon>Eukaryota</taxon>
        <taxon>Fungi</taxon>
        <taxon>Dikarya</taxon>
        <taxon>Basidiomycota</taxon>
        <taxon>Agaricomycotina</taxon>
        <taxon>Tremellomycetes</taxon>
        <taxon>Trichosporonales</taxon>
        <taxon>Trichosporonaceae</taxon>
        <taxon>Cutaneotrichosporon</taxon>
    </lineage>
</organism>
<reference evidence="8" key="1">
    <citation type="journal article" date="2023" name="BMC Genomics">
        <title>Chromosome-level genome assemblies of Cutaneotrichosporon spp. (Trichosporonales, Basidiomycota) reveal imbalanced evolution between nucleotide sequences and chromosome synteny.</title>
        <authorList>
            <person name="Kobayashi Y."/>
            <person name="Kayamori A."/>
            <person name="Aoki K."/>
            <person name="Shiwa Y."/>
            <person name="Matsutani M."/>
            <person name="Fujita N."/>
            <person name="Sugita T."/>
            <person name="Iwasaki W."/>
            <person name="Tanaka N."/>
            <person name="Takashima M."/>
        </authorList>
    </citation>
    <scope>NUCLEOTIDE SEQUENCE</scope>
    <source>
        <strain evidence="8">HIS019</strain>
    </source>
</reference>
<keyword evidence="3 5" id="KW-0863">Zinc-finger</keyword>
<feature type="compositionally biased region" description="Polar residues" evidence="6">
    <location>
        <begin position="256"/>
        <end position="265"/>
    </location>
</feature>
<dbReference type="RefSeq" id="XP_060455177.1">
    <property type="nucleotide sequence ID" value="XM_060598377.1"/>
</dbReference>
<keyword evidence="4" id="KW-0862">Zinc</keyword>
<dbReference type="GeneID" id="85493782"/>
<feature type="compositionally biased region" description="Low complexity" evidence="6">
    <location>
        <begin position="300"/>
        <end position="315"/>
    </location>
</feature>
<dbReference type="Gene3D" id="1.10.220.150">
    <property type="entry name" value="Arf GTPase activating protein"/>
    <property type="match status" value="1"/>
</dbReference>
<dbReference type="Proteomes" id="UP001233271">
    <property type="component" value="Chromosome 2"/>
</dbReference>
<evidence type="ECO:0000256" key="2">
    <source>
        <dbReference type="ARBA" id="ARBA00022723"/>
    </source>
</evidence>
<keyword evidence="2" id="KW-0479">Metal-binding</keyword>
<dbReference type="PANTHER" id="PTHR45705">
    <property type="entry name" value="FI20236P1"/>
    <property type="match status" value="1"/>
</dbReference>
<dbReference type="InterPro" id="IPR051718">
    <property type="entry name" value="ARF_GTPase-activating"/>
</dbReference>
<evidence type="ECO:0000259" key="7">
    <source>
        <dbReference type="PROSITE" id="PS50115"/>
    </source>
</evidence>
<name>A0AA48IEQ8_9TREE</name>
<feature type="compositionally biased region" description="Low complexity" evidence="6">
    <location>
        <begin position="368"/>
        <end position="380"/>
    </location>
</feature>
<dbReference type="KEGG" id="ccac:CcaHIS019_0212730"/>
<evidence type="ECO:0000256" key="1">
    <source>
        <dbReference type="ARBA" id="ARBA00022468"/>
    </source>
</evidence>
<dbReference type="InterPro" id="IPR001164">
    <property type="entry name" value="ArfGAP_dom"/>
</dbReference>
<dbReference type="EMBL" id="AP028213">
    <property type="protein sequence ID" value="BEI89911.1"/>
    <property type="molecule type" value="Genomic_DNA"/>
</dbReference>
<feature type="compositionally biased region" description="Low complexity" evidence="6">
    <location>
        <begin position="323"/>
        <end position="355"/>
    </location>
</feature>